<dbReference type="KEGG" id="tak:Tharo_1784"/>
<proteinExistence type="predicted"/>
<dbReference type="InterPro" id="IPR025543">
    <property type="entry name" value="Dodecin-like"/>
</dbReference>
<dbReference type="NCBIfam" id="NF043052">
    <property type="entry name" value="DodecBact"/>
    <property type="match status" value="1"/>
</dbReference>
<dbReference type="OrthoDB" id="9805889at2"/>
<dbReference type="RefSeq" id="WP_107220905.1">
    <property type="nucleotide sequence ID" value="NZ_CP028339.1"/>
</dbReference>
<dbReference type="PANTHER" id="PTHR39324">
    <property type="entry name" value="CALCIUM DODECIN"/>
    <property type="match status" value="1"/>
</dbReference>
<dbReference type="AlphaFoldDB" id="A0A2R4BND6"/>
<dbReference type="SUPFAM" id="SSF89807">
    <property type="entry name" value="Dodecin-like"/>
    <property type="match status" value="1"/>
</dbReference>
<dbReference type="EMBL" id="CP028339">
    <property type="protein sequence ID" value="AVR88693.1"/>
    <property type="molecule type" value="Genomic_DNA"/>
</dbReference>
<reference evidence="1 2" key="1">
    <citation type="submission" date="2018-03" db="EMBL/GenBank/DDBJ databases">
        <title>Complete genome sequence of Thauera aromatica, a model organism for studying aromatic compound degradation under denitrifying conditions.</title>
        <authorList>
            <person name="Lo H.-Y."/>
            <person name="Goris T."/>
            <person name="Boll M."/>
            <person name="Mueller J.A."/>
        </authorList>
    </citation>
    <scope>NUCLEOTIDE SEQUENCE [LARGE SCALE GENOMIC DNA]</scope>
    <source>
        <strain evidence="1 2">K172</strain>
    </source>
</reference>
<dbReference type="Gene3D" id="3.30.1660.10">
    <property type="entry name" value="Flavin-binding protein dodecin"/>
    <property type="match status" value="1"/>
</dbReference>
<dbReference type="InterPro" id="IPR050049">
    <property type="entry name" value="Dodecin_bact"/>
</dbReference>
<organism evidence="1 2">
    <name type="scientific">Thauera aromatica K172</name>
    <dbReference type="NCBI Taxonomy" id="44139"/>
    <lineage>
        <taxon>Bacteria</taxon>
        <taxon>Pseudomonadati</taxon>
        <taxon>Pseudomonadota</taxon>
        <taxon>Betaproteobacteria</taxon>
        <taxon>Rhodocyclales</taxon>
        <taxon>Zoogloeaceae</taxon>
        <taxon>Thauera</taxon>
    </lineage>
</organism>
<sequence length="70" mass="7789">MPDHVYKLVEIVGSSREGTDAAIRNAIETAAQSIRHIDWFEVVGTRGHIVDGKVAHFQVTLKVGFRLETD</sequence>
<dbReference type="Pfam" id="PF07311">
    <property type="entry name" value="Dodecin"/>
    <property type="match status" value="1"/>
</dbReference>
<dbReference type="Proteomes" id="UP000241885">
    <property type="component" value="Chromosome"/>
</dbReference>
<keyword evidence="2" id="KW-1185">Reference proteome</keyword>
<dbReference type="InterPro" id="IPR036694">
    <property type="entry name" value="Dodecin-like_sf"/>
</dbReference>
<dbReference type="PANTHER" id="PTHR39324:SF1">
    <property type="entry name" value="CALCIUM DODECIN"/>
    <property type="match status" value="1"/>
</dbReference>
<name>A0A2R4BND6_THAAR</name>
<gene>
    <name evidence="1" type="ORF">Tharo_1784</name>
</gene>
<dbReference type="InterPro" id="IPR009923">
    <property type="entry name" value="Dodecin"/>
</dbReference>
<evidence type="ECO:0000313" key="1">
    <source>
        <dbReference type="EMBL" id="AVR88693.1"/>
    </source>
</evidence>
<protein>
    <submittedName>
        <fullName evidence="1">Dodecin</fullName>
    </submittedName>
</protein>
<evidence type="ECO:0000313" key="2">
    <source>
        <dbReference type="Proteomes" id="UP000241885"/>
    </source>
</evidence>
<accession>A0A2R4BND6</accession>